<evidence type="ECO:0000256" key="1">
    <source>
        <dbReference type="ARBA" id="ARBA00004308"/>
    </source>
</evidence>
<accession>D1AJZ9</accession>
<evidence type="ECO:0000256" key="4">
    <source>
        <dbReference type="ARBA" id="ARBA00022989"/>
    </source>
</evidence>
<proteinExistence type="inferred from homology"/>
<dbReference type="GO" id="GO:0012505">
    <property type="term" value="C:endomembrane system"/>
    <property type="evidence" value="ECO:0007669"/>
    <property type="project" value="UniProtKB-SubCell"/>
</dbReference>
<dbReference type="RefSeq" id="WP_012859655.1">
    <property type="nucleotide sequence ID" value="NC_013517.1"/>
</dbReference>
<keyword evidence="5 6" id="KW-0472">Membrane</keyword>
<feature type="transmembrane region" description="Helical" evidence="6">
    <location>
        <begin position="6"/>
        <end position="26"/>
    </location>
</feature>
<dbReference type="InterPro" id="IPR007383">
    <property type="entry name" value="DUF445"/>
</dbReference>
<evidence type="ECO:0000256" key="3">
    <source>
        <dbReference type="ARBA" id="ARBA00022692"/>
    </source>
</evidence>
<gene>
    <name evidence="7" type="ordered locus">Sterm_0171</name>
</gene>
<keyword evidence="4 6" id="KW-1133">Transmembrane helix</keyword>
<evidence type="ECO:0000256" key="5">
    <source>
        <dbReference type="ARBA" id="ARBA00023136"/>
    </source>
</evidence>
<dbReference type="PANTHER" id="PTHR35791:SF1">
    <property type="entry name" value="UPF0754 MEMBRANE PROTEIN YHEB"/>
    <property type="match status" value="1"/>
</dbReference>
<organism evidence="7 8">
    <name type="scientific">Sebaldella termitidis (strain ATCC 33386 / NCTC 11300)</name>
    <dbReference type="NCBI Taxonomy" id="526218"/>
    <lineage>
        <taxon>Bacteria</taxon>
        <taxon>Fusobacteriati</taxon>
        <taxon>Fusobacteriota</taxon>
        <taxon>Fusobacteriia</taxon>
        <taxon>Fusobacteriales</taxon>
        <taxon>Leptotrichiaceae</taxon>
        <taxon>Sebaldella</taxon>
    </lineage>
</organism>
<dbReference type="Pfam" id="PF04286">
    <property type="entry name" value="DUF445"/>
    <property type="match status" value="2"/>
</dbReference>
<dbReference type="PANTHER" id="PTHR35791">
    <property type="entry name" value="UPF0754 MEMBRANE PROTEIN YHEB"/>
    <property type="match status" value="1"/>
</dbReference>
<comment type="subcellular location">
    <subcellularLocation>
        <location evidence="1">Endomembrane system</location>
    </subcellularLocation>
</comment>
<sequence>MDRIAEFLLMVGVGALIGWFTNYLAIRLLFRPYNEINLVIFKLQGLIPKRRHEIAVNIAEVIETELISIREIGDKLDTSSFEYDDLDDFLDRLVKEKIKAELLEKNPFLKMFMNDGILNKMRDYIKKLILDNKEELFQLLLKSIEKNVDLKGHIIEKMDNFSLREIEDIIIKISKKELKHIEILGGILGGIIAVFQYLIITIIR</sequence>
<keyword evidence="8" id="KW-1185">Reference proteome</keyword>
<dbReference type="eggNOG" id="COG4399">
    <property type="taxonomic scope" value="Bacteria"/>
</dbReference>
<dbReference type="STRING" id="526218.Sterm_0171"/>
<feature type="transmembrane region" description="Helical" evidence="6">
    <location>
        <begin position="181"/>
        <end position="203"/>
    </location>
</feature>
<dbReference type="KEGG" id="str:Sterm_0171"/>
<dbReference type="EMBL" id="CP001739">
    <property type="protein sequence ID" value="ACZ07056.1"/>
    <property type="molecule type" value="Genomic_DNA"/>
</dbReference>
<dbReference type="Proteomes" id="UP000000845">
    <property type="component" value="Chromosome"/>
</dbReference>
<name>D1AJZ9_SEBTE</name>
<dbReference type="HOGENOM" id="CLU_042384_1_1_0"/>
<evidence type="ECO:0008006" key="9">
    <source>
        <dbReference type="Google" id="ProtNLM"/>
    </source>
</evidence>
<keyword evidence="3 6" id="KW-0812">Transmembrane</keyword>
<protein>
    <recommendedName>
        <fullName evidence="9">YheB</fullName>
    </recommendedName>
</protein>
<reference evidence="7 8" key="2">
    <citation type="journal article" date="2010" name="Stand. Genomic Sci.">
        <title>Complete genome sequence of Sebaldella termitidis type strain (NCTC 11300).</title>
        <authorList>
            <person name="Harmon-Smith M."/>
            <person name="Celia L."/>
            <person name="Chertkov O."/>
            <person name="Lapidus A."/>
            <person name="Copeland A."/>
            <person name="Glavina Del Rio T."/>
            <person name="Nolan M."/>
            <person name="Lucas S."/>
            <person name="Tice H."/>
            <person name="Cheng J.F."/>
            <person name="Han C."/>
            <person name="Detter J.C."/>
            <person name="Bruce D."/>
            <person name="Goodwin L."/>
            <person name="Pitluck S."/>
            <person name="Pati A."/>
            <person name="Liolios K."/>
            <person name="Ivanova N."/>
            <person name="Mavromatis K."/>
            <person name="Mikhailova N."/>
            <person name="Chen A."/>
            <person name="Palaniappan K."/>
            <person name="Land M."/>
            <person name="Hauser L."/>
            <person name="Chang Y.J."/>
            <person name="Jeffries C.D."/>
            <person name="Brettin T."/>
            <person name="Goker M."/>
            <person name="Beck B."/>
            <person name="Bristow J."/>
            <person name="Eisen J.A."/>
            <person name="Markowitz V."/>
            <person name="Hugenholtz P."/>
            <person name="Kyrpides N.C."/>
            <person name="Klenk H.P."/>
            <person name="Chen F."/>
        </authorList>
    </citation>
    <scope>NUCLEOTIDE SEQUENCE [LARGE SCALE GENOMIC DNA]</scope>
    <source>
        <strain evidence="8">ATCC 33386 / NCTC 11300</strain>
    </source>
</reference>
<evidence type="ECO:0000313" key="7">
    <source>
        <dbReference type="EMBL" id="ACZ07056.1"/>
    </source>
</evidence>
<evidence type="ECO:0000256" key="2">
    <source>
        <dbReference type="ARBA" id="ARBA00008053"/>
    </source>
</evidence>
<reference evidence="8" key="1">
    <citation type="submission" date="2009-09" db="EMBL/GenBank/DDBJ databases">
        <title>The complete chromosome of Sebaldella termitidis ATCC 33386.</title>
        <authorList>
            <consortium name="US DOE Joint Genome Institute (JGI-PGF)"/>
            <person name="Lucas S."/>
            <person name="Copeland A."/>
            <person name="Lapidus A."/>
            <person name="Glavina del Rio T."/>
            <person name="Dalin E."/>
            <person name="Tice H."/>
            <person name="Bruce D."/>
            <person name="Goodwin L."/>
            <person name="Pitluck S."/>
            <person name="Kyrpides N."/>
            <person name="Mavromatis K."/>
            <person name="Ivanova N."/>
            <person name="Mikhailova N."/>
            <person name="Sims D."/>
            <person name="Meincke L."/>
            <person name="Brettin T."/>
            <person name="Detter J.C."/>
            <person name="Han C."/>
            <person name="Larimer F."/>
            <person name="Land M."/>
            <person name="Hauser L."/>
            <person name="Markowitz V."/>
            <person name="Cheng J.F."/>
            <person name="Hugenholtz P."/>
            <person name="Woyke T."/>
            <person name="Wu D."/>
            <person name="Eisen J.A."/>
        </authorList>
    </citation>
    <scope>NUCLEOTIDE SEQUENCE [LARGE SCALE GENOMIC DNA]</scope>
    <source>
        <strain evidence="8">ATCC 33386 / NCTC 11300</strain>
    </source>
</reference>
<comment type="similarity">
    <text evidence="2">Belongs to the UPF0754 family.</text>
</comment>
<dbReference type="AlphaFoldDB" id="D1AJZ9"/>
<evidence type="ECO:0000313" key="8">
    <source>
        <dbReference type="Proteomes" id="UP000000845"/>
    </source>
</evidence>
<evidence type="ECO:0000256" key="6">
    <source>
        <dbReference type="SAM" id="Phobius"/>
    </source>
</evidence>